<feature type="domain" description="Prepilin peptidase dependent protein C-like C-terminal" evidence="2">
    <location>
        <begin position="31"/>
        <end position="114"/>
    </location>
</feature>
<organism evidence="3 4">
    <name type="scientific">Acerihabitans arboris</name>
    <dbReference type="NCBI Taxonomy" id="2691583"/>
    <lineage>
        <taxon>Bacteria</taxon>
        <taxon>Pseudomonadati</taxon>
        <taxon>Pseudomonadota</taxon>
        <taxon>Gammaproteobacteria</taxon>
        <taxon>Enterobacterales</taxon>
        <taxon>Pectobacteriaceae</taxon>
        <taxon>Acerihabitans</taxon>
    </lineage>
</organism>
<dbReference type="RefSeq" id="WP_162368235.1">
    <property type="nucleotide sequence ID" value="NZ_WUBS01000019.1"/>
</dbReference>
<keyword evidence="1" id="KW-1133">Transmembrane helix</keyword>
<name>A0A845SXA9_9GAMM</name>
<keyword evidence="1" id="KW-0472">Membrane</keyword>
<dbReference type="InterPro" id="IPR022204">
    <property type="entry name" value="PpdC-like_C"/>
</dbReference>
<keyword evidence="1" id="KW-0812">Transmembrane</keyword>
<dbReference type="Proteomes" id="UP000461443">
    <property type="component" value="Unassembled WGS sequence"/>
</dbReference>
<proteinExistence type="predicted"/>
<dbReference type="EMBL" id="WUBS01000019">
    <property type="protein sequence ID" value="NDL65525.1"/>
    <property type="molecule type" value="Genomic_DNA"/>
</dbReference>
<evidence type="ECO:0000256" key="1">
    <source>
        <dbReference type="SAM" id="Phobius"/>
    </source>
</evidence>
<keyword evidence="4" id="KW-1185">Reference proteome</keyword>
<evidence type="ECO:0000259" key="2">
    <source>
        <dbReference type="Pfam" id="PF12528"/>
    </source>
</evidence>
<feature type="transmembrane region" description="Helical" evidence="1">
    <location>
        <begin position="12"/>
        <end position="32"/>
    </location>
</feature>
<dbReference type="Pfam" id="PF12528">
    <property type="entry name" value="T2SSppdC"/>
    <property type="match status" value="1"/>
</dbReference>
<protein>
    <recommendedName>
        <fullName evidence="2">Prepilin peptidase dependent protein C-like C-terminal domain-containing protein</fullName>
    </recommendedName>
</protein>
<evidence type="ECO:0000313" key="3">
    <source>
        <dbReference type="EMBL" id="NDL65525.1"/>
    </source>
</evidence>
<accession>A0A845SXA9</accession>
<comment type="caution">
    <text evidence="3">The sequence shown here is derived from an EMBL/GenBank/DDBJ whole genome shotgun (WGS) entry which is preliminary data.</text>
</comment>
<dbReference type="AlphaFoldDB" id="A0A845SXA9"/>
<evidence type="ECO:0000313" key="4">
    <source>
        <dbReference type="Proteomes" id="UP000461443"/>
    </source>
</evidence>
<sequence>MRTQRQRGHGMPAALMAVLLFSVVALCMLQYLQRLAYRQEDMRQYRLALAFSHQALEIYRLPGLRDRLADTLVLPAGWRLDLSAQPQGGGCARVSAGVSTARGQRVTLGEWFCAPGEAQRGKDDAVDNGRSTLVFSVDPARVST</sequence>
<reference evidence="3 4" key="2">
    <citation type="submission" date="2020-02" db="EMBL/GenBank/DDBJ databases">
        <title>The new genus of Enterobacteriales.</title>
        <authorList>
            <person name="Kim I.S."/>
        </authorList>
    </citation>
    <scope>NUCLEOTIDE SEQUENCE [LARGE SCALE GENOMIC DNA]</scope>
    <source>
        <strain evidence="3 4">SAP-6</strain>
    </source>
</reference>
<gene>
    <name evidence="3" type="ORF">GRH90_22585</name>
</gene>
<reference evidence="3 4" key="1">
    <citation type="submission" date="2019-12" db="EMBL/GenBank/DDBJ databases">
        <authorList>
            <person name="Lee S.D."/>
        </authorList>
    </citation>
    <scope>NUCLEOTIDE SEQUENCE [LARGE SCALE GENOMIC DNA]</scope>
    <source>
        <strain evidence="3 4">SAP-6</strain>
    </source>
</reference>